<dbReference type="RefSeq" id="WP_092544993.1">
    <property type="nucleotide sequence ID" value="NZ_FOKV01000013.1"/>
</dbReference>
<dbReference type="AlphaFoldDB" id="A0A1I1N0Q9"/>
<evidence type="ECO:0000313" key="2">
    <source>
        <dbReference type="Proteomes" id="UP000199438"/>
    </source>
</evidence>
<dbReference type="Proteomes" id="UP000199438">
    <property type="component" value="Unassembled WGS sequence"/>
</dbReference>
<dbReference type="EMBL" id="FOKV01000013">
    <property type="protein sequence ID" value="SFC91199.1"/>
    <property type="molecule type" value="Genomic_DNA"/>
</dbReference>
<keyword evidence="2" id="KW-1185">Reference proteome</keyword>
<name>A0A1I1N0Q9_9FLAO</name>
<dbReference type="STRING" id="1334022.SAMN04487907_11328"/>
<sequence>MKNWWLKHISRFLLVLLPVGPILWSAHIILNEHANSFEQNELSFQKIASPHTCSHFLHGEYRGILPKENYKEELPLIIVVKNAFSEVRISQKTFHQLRFFVRGPPILDLA</sequence>
<organism evidence="1 2">
    <name type="scientific">Zunongwangia mangrovi</name>
    <dbReference type="NCBI Taxonomy" id="1334022"/>
    <lineage>
        <taxon>Bacteria</taxon>
        <taxon>Pseudomonadati</taxon>
        <taxon>Bacteroidota</taxon>
        <taxon>Flavobacteriia</taxon>
        <taxon>Flavobacteriales</taxon>
        <taxon>Flavobacteriaceae</taxon>
        <taxon>Zunongwangia</taxon>
    </lineage>
</organism>
<gene>
    <name evidence="1" type="ORF">SAMN04487907_11328</name>
</gene>
<accession>A0A1I1N0Q9</accession>
<evidence type="ECO:0000313" key="1">
    <source>
        <dbReference type="EMBL" id="SFC91199.1"/>
    </source>
</evidence>
<proteinExistence type="predicted"/>
<protein>
    <submittedName>
        <fullName evidence="1">Uncharacterized protein</fullName>
    </submittedName>
</protein>
<dbReference type="OrthoDB" id="1438304at2"/>
<reference evidence="2" key="1">
    <citation type="submission" date="2016-10" db="EMBL/GenBank/DDBJ databases">
        <authorList>
            <person name="Varghese N."/>
            <person name="Submissions S."/>
        </authorList>
    </citation>
    <scope>NUCLEOTIDE SEQUENCE [LARGE SCALE GENOMIC DNA]</scope>
    <source>
        <strain evidence="2">DSM 24499</strain>
    </source>
</reference>